<dbReference type="EMBL" id="RQIS01000019">
    <property type="protein sequence ID" value="RQH02185.1"/>
    <property type="molecule type" value="Genomic_DNA"/>
</dbReference>
<feature type="compositionally biased region" description="Polar residues" evidence="1">
    <location>
        <begin position="1"/>
        <end position="13"/>
    </location>
</feature>
<dbReference type="Proteomes" id="UP000272778">
    <property type="component" value="Unassembled WGS sequence"/>
</dbReference>
<protein>
    <submittedName>
        <fullName evidence="2">Uncharacterized protein</fullName>
    </submittedName>
</protein>
<comment type="caution">
    <text evidence="2">The sequence shown here is derived from an EMBL/GenBank/DDBJ whole genome shotgun (WGS) entry which is preliminary data.</text>
</comment>
<dbReference type="AlphaFoldDB" id="A0A3N6ML74"/>
<proteinExistence type="predicted"/>
<evidence type="ECO:0000313" key="2">
    <source>
        <dbReference type="EMBL" id="RQH02185.1"/>
    </source>
</evidence>
<accession>A0A3N6ML74</accession>
<evidence type="ECO:0000256" key="1">
    <source>
        <dbReference type="SAM" id="MobiDB-lite"/>
    </source>
</evidence>
<feature type="region of interest" description="Disordered" evidence="1">
    <location>
        <begin position="1"/>
        <end position="31"/>
    </location>
</feature>
<name>A0A3N6ML74_9BURK</name>
<reference evidence="2 3" key="1">
    <citation type="submission" date="2018-11" db="EMBL/GenBank/DDBJ databases">
        <title>Paraburkholderia sp. DHOA04, isolated from soil.</title>
        <authorList>
            <person name="Gao Z.-H."/>
            <person name="Qiu L.-H."/>
            <person name="Fu J.-C."/>
        </authorList>
    </citation>
    <scope>NUCLEOTIDE SEQUENCE [LARGE SCALE GENOMIC DNA]</scope>
    <source>
        <strain evidence="2 3">DHOA04</strain>
    </source>
</reference>
<sequence length="69" mass="7474">MASSATFDPTFVSTRGAADDDIRNSTRSTDFISPKSRTSRLLRDAVLNLAETDFAGSYRNGGSCVPRSR</sequence>
<organism evidence="2 3">
    <name type="scientific">Paraburkholderia dinghuensis</name>
    <dbReference type="NCBI Taxonomy" id="2305225"/>
    <lineage>
        <taxon>Bacteria</taxon>
        <taxon>Pseudomonadati</taxon>
        <taxon>Pseudomonadota</taxon>
        <taxon>Betaproteobacteria</taxon>
        <taxon>Burkholderiales</taxon>
        <taxon>Burkholderiaceae</taxon>
        <taxon>Paraburkholderia</taxon>
    </lineage>
</organism>
<evidence type="ECO:0000313" key="3">
    <source>
        <dbReference type="Proteomes" id="UP000272778"/>
    </source>
</evidence>
<keyword evidence="3" id="KW-1185">Reference proteome</keyword>
<gene>
    <name evidence="2" type="ORF">D1Y85_22140</name>
</gene>